<dbReference type="Pfam" id="PF10162">
    <property type="entry name" value="G8"/>
    <property type="match status" value="1"/>
</dbReference>
<dbReference type="PROSITE" id="PS51257">
    <property type="entry name" value="PROKAR_LIPOPROTEIN"/>
    <property type="match status" value="1"/>
</dbReference>
<dbReference type="PANTHER" id="PTHR46769">
    <property type="entry name" value="POLYCYSTIC KIDNEY AND HEPATIC DISEASE 1 (AUTOSOMAL RECESSIVE)-LIKE 1"/>
    <property type="match status" value="1"/>
</dbReference>
<protein>
    <submittedName>
        <fullName evidence="8">G8 domain-containing protein</fullName>
    </submittedName>
</protein>
<dbReference type="Gene3D" id="2.160.20.10">
    <property type="entry name" value="Single-stranded right-handed beta-helix, Pectin lyase-like"/>
    <property type="match status" value="1"/>
</dbReference>
<feature type="region of interest" description="Disordered" evidence="5">
    <location>
        <begin position="29"/>
        <end position="53"/>
    </location>
</feature>
<dbReference type="SUPFAM" id="SSF51126">
    <property type="entry name" value="Pectin lyase-like"/>
    <property type="match status" value="1"/>
</dbReference>
<dbReference type="Proteomes" id="UP001371218">
    <property type="component" value="Unassembled WGS sequence"/>
</dbReference>
<dbReference type="PROSITE" id="PS51484">
    <property type="entry name" value="G8"/>
    <property type="match status" value="1"/>
</dbReference>
<evidence type="ECO:0000313" key="8">
    <source>
        <dbReference type="EMBL" id="MEK8033939.1"/>
    </source>
</evidence>
<comment type="caution">
    <text evidence="8">The sequence shown here is derived from an EMBL/GenBank/DDBJ whole genome shotgun (WGS) entry which is preliminary data.</text>
</comment>
<keyword evidence="9" id="KW-1185">Reference proteome</keyword>
<comment type="subcellular location">
    <subcellularLocation>
        <location evidence="1">Cell membrane</location>
    </subcellularLocation>
</comment>
<dbReference type="RefSeq" id="WP_341428362.1">
    <property type="nucleotide sequence ID" value="NZ_JBBUTG010000023.1"/>
</dbReference>
<keyword evidence="3 6" id="KW-0732">Signal</keyword>
<reference evidence="8 9" key="1">
    <citation type="submission" date="2024-04" db="EMBL/GenBank/DDBJ databases">
        <title>Novel species of the genus Ideonella isolated from streams.</title>
        <authorList>
            <person name="Lu H."/>
        </authorList>
    </citation>
    <scope>NUCLEOTIDE SEQUENCE [LARGE SCALE GENOMIC DNA]</scope>
    <source>
        <strain evidence="8 9">DXS29W</strain>
    </source>
</reference>
<dbReference type="SMART" id="SM01225">
    <property type="entry name" value="G8"/>
    <property type="match status" value="1"/>
</dbReference>
<keyword evidence="4" id="KW-0325">Glycoprotein</keyword>
<dbReference type="InterPro" id="IPR019316">
    <property type="entry name" value="G8_domain"/>
</dbReference>
<keyword evidence="2" id="KW-1003">Cell membrane</keyword>
<dbReference type="InterPro" id="IPR052387">
    <property type="entry name" value="Fibrocystin"/>
</dbReference>
<dbReference type="PANTHER" id="PTHR46769:SF2">
    <property type="entry name" value="FIBROCYSTIN-L ISOFORM 2 PRECURSOR-RELATED"/>
    <property type="match status" value="1"/>
</dbReference>
<dbReference type="InterPro" id="IPR055401">
    <property type="entry name" value="CEMIP_beta-hel_dom"/>
</dbReference>
<evidence type="ECO:0000256" key="4">
    <source>
        <dbReference type="ARBA" id="ARBA00023180"/>
    </source>
</evidence>
<gene>
    <name evidence="8" type="ORF">AACH06_24200</name>
</gene>
<name>A0ABU9BVF3_9BURK</name>
<accession>A0ABU9BVF3</accession>
<evidence type="ECO:0000313" key="9">
    <source>
        <dbReference type="Proteomes" id="UP001371218"/>
    </source>
</evidence>
<keyword evidence="2" id="KW-0472">Membrane</keyword>
<organism evidence="8 9">
    <name type="scientific">Ideonella lacteola</name>
    <dbReference type="NCBI Taxonomy" id="2984193"/>
    <lineage>
        <taxon>Bacteria</taxon>
        <taxon>Pseudomonadati</taxon>
        <taxon>Pseudomonadota</taxon>
        <taxon>Betaproteobacteria</taxon>
        <taxon>Burkholderiales</taxon>
        <taxon>Sphaerotilaceae</taxon>
        <taxon>Ideonella</taxon>
    </lineage>
</organism>
<evidence type="ECO:0000256" key="5">
    <source>
        <dbReference type="SAM" id="MobiDB-lite"/>
    </source>
</evidence>
<proteinExistence type="predicted"/>
<evidence type="ECO:0000256" key="1">
    <source>
        <dbReference type="ARBA" id="ARBA00004236"/>
    </source>
</evidence>
<dbReference type="Pfam" id="PF24606">
    <property type="entry name" value="CEMIP_beta-hel"/>
    <property type="match status" value="1"/>
</dbReference>
<evidence type="ECO:0000256" key="6">
    <source>
        <dbReference type="SAM" id="SignalP"/>
    </source>
</evidence>
<feature type="signal peptide" evidence="6">
    <location>
        <begin position="1"/>
        <end position="25"/>
    </location>
</feature>
<evidence type="ECO:0000259" key="7">
    <source>
        <dbReference type="PROSITE" id="PS51484"/>
    </source>
</evidence>
<dbReference type="InterPro" id="IPR011050">
    <property type="entry name" value="Pectin_lyase_fold/virulence"/>
</dbReference>
<dbReference type="EMBL" id="JBBUTG010000023">
    <property type="protein sequence ID" value="MEK8033939.1"/>
    <property type="molecule type" value="Genomic_DNA"/>
</dbReference>
<evidence type="ECO:0000256" key="2">
    <source>
        <dbReference type="ARBA" id="ARBA00022475"/>
    </source>
</evidence>
<feature type="domain" description="G8" evidence="7">
    <location>
        <begin position="59"/>
        <end position="172"/>
    </location>
</feature>
<dbReference type="InterPro" id="IPR012334">
    <property type="entry name" value="Pectin_lyas_fold"/>
</dbReference>
<evidence type="ECO:0000256" key="3">
    <source>
        <dbReference type="ARBA" id="ARBA00022729"/>
    </source>
</evidence>
<sequence length="979" mass="105215">MPTRHLSSPARLRLLLTASMSALLAACGGGGGDGTEETGNTPDQQAQAAGTPVNWSDPKTWGGTVPPNGASVVIPAGKTVVLDTATAKLADLRIDGVLTFAEKDVSITSGAITVSGTMQAGTAAAPFTHRATITLTGAPGGTDGVSRGLRVTGGKLLLYAVSPQPAWTKLNQHAEIGAKQFQLKQNVDWKSGDQIIVAPTDHYGLASTEAFTLASAASGATVKTTAGLVKSRWGKLQYPTSKGMSLTPEANYTPPATPAPTSLDERAAVGNLTRRIVIQGADDDAWKNQGYGAHVMVMSLKSQVQIDGVEFHRVGQAGQLGRYPMHWHTLSYDLGTGAELGDVTGHYIRNSAIWDSANRCVVIHATNGVSVQNNICYDIKGHAFFLEDAVERRNIFDGNLALKMRAPTSKNLLKIHEGPEVFQAGPSGFWMTNPDNQVTNNLAGDAQGNGIWLSFPMHPLGLSRSVKLWPRYTPLGVIENNTVHSARGPGMLLEWVPVDDNVAHPETTLGSLASQRYVPMKKGKPCLDGGGNPYDVCPDDELRLTIKRTTSFKNRDGAYRNRVTKPDYLEWTVADNVGLAFAGAAQEGTIQRGLIVGTSLNHSDGKYPSGAALPAGVATYHSTVAIKNNHFIDIPFVDGKTSGAFSAEDYYIAAVERGKARNGGNRLTNASPGYRNLQPGLTQNHLPSENWALSGAIWDTEGQWGQKNWYTVPDTPFLTIGANCVDAKPAGRNGKSCEGEYFGIESIQTDFDSSRYEFAAAINASRQDSNGNEIASWRIENGYTRYVNADVAKKYACDTRVTPPPGNFCSWQLGHMRHFAARPSGRYVLSFPGWPSAKWLAFNISNASGAEDKFMMAVKFDGRLTAAAYFVAGSQWDRETGSFDPNYLKRTNVRPLAPAANLAAVQASSGDKFWQDKANNLVWFKYQGGLPFPGLDGLPKNSDEDLYRMYSAVVYPKDTCTGAGSLSACLARIKALNLP</sequence>
<feature type="chain" id="PRO_5045334125" evidence="6">
    <location>
        <begin position="26"/>
        <end position="979"/>
    </location>
</feature>